<reference evidence="2 3" key="1">
    <citation type="journal article" date="2017" name="Mol. Biol. Evol.">
        <title>The 4-celled Tetrabaena socialis nuclear genome reveals the essential components for genetic control of cell number at the origin of multicellularity in the volvocine lineage.</title>
        <authorList>
            <person name="Featherston J."/>
            <person name="Arakaki Y."/>
            <person name="Hanschen E.R."/>
            <person name="Ferris P.J."/>
            <person name="Michod R.E."/>
            <person name="Olson B.J.S.C."/>
            <person name="Nozaki H."/>
            <person name="Durand P.M."/>
        </authorList>
    </citation>
    <scope>NUCLEOTIDE SEQUENCE [LARGE SCALE GENOMIC DNA]</scope>
    <source>
        <strain evidence="2 3">NIES-571</strain>
    </source>
</reference>
<evidence type="ECO:0000256" key="1">
    <source>
        <dbReference type="SAM" id="MobiDB-lite"/>
    </source>
</evidence>
<feature type="compositionally biased region" description="Acidic residues" evidence="1">
    <location>
        <begin position="29"/>
        <end position="41"/>
    </location>
</feature>
<feature type="compositionally biased region" description="Basic and acidic residues" evidence="1">
    <location>
        <begin position="1"/>
        <end position="11"/>
    </location>
</feature>
<protein>
    <submittedName>
        <fullName evidence="2">Uncharacterized protein</fullName>
    </submittedName>
</protein>
<evidence type="ECO:0000313" key="3">
    <source>
        <dbReference type="Proteomes" id="UP000236333"/>
    </source>
</evidence>
<keyword evidence="3" id="KW-1185">Reference proteome</keyword>
<gene>
    <name evidence="2" type="ORF">TSOC_003953</name>
</gene>
<dbReference type="AlphaFoldDB" id="A0A2J8AA82"/>
<dbReference type="EMBL" id="PGGS01000091">
    <property type="protein sequence ID" value="PNH09432.1"/>
    <property type="molecule type" value="Genomic_DNA"/>
</dbReference>
<evidence type="ECO:0000313" key="2">
    <source>
        <dbReference type="EMBL" id="PNH09432.1"/>
    </source>
</evidence>
<accession>A0A2J8AA82</accession>
<organism evidence="2 3">
    <name type="scientific">Tetrabaena socialis</name>
    <dbReference type="NCBI Taxonomy" id="47790"/>
    <lineage>
        <taxon>Eukaryota</taxon>
        <taxon>Viridiplantae</taxon>
        <taxon>Chlorophyta</taxon>
        <taxon>core chlorophytes</taxon>
        <taxon>Chlorophyceae</taxon>
        <taxon>CS clade</taxon>
        <taxon>Chlamydomonadales</taxon>
        <taxon>Tetrabaenaceae</taxon>
        <taxon>Tetrabaena</taxon>
    </lineage>
</organism>
<dbReference type="Proteomes" id="UP000236333">
    <property type="component" value="Unassembled WGS sequence"/>
</dbReference>
<name>A0A2J8AA82_9CHLO</name>
<feature type="region of interest" description="Disordered" evidence="1">
    <location>
        <begin position="1"/>
        <end position="69"/>
    </location>
</feature>
<proteinExistence type="predicted"/>
<sequence>MSDRAHAEGHPRAVGPSVGSAAKAKEVAGELEEDEDDEDTGTPEPPERACAFTTGSTAPVSAGASRSAAEGAWCPGLMTRMSRWARLSAAFSGDATPDSLVLCLTSSTAAHTRYTMHGSSRNKAATSSNKLGLVATSGTATGH</sequence>
<comment type="caution">
    <text evidence="2">The sequence shown here is derived from an EMBL/GenBank/DDBJ whole genome shotgun (WGS) entry which is preliminary data.</text>
</comment>